<dbReference type="PANTHER" id="PTHR19300:SF45">
    <property type="entry name" value="BETA-1,4-GALACTOSYLTRANSFERASE 5"/>
    <property type="match status" value="1"/>
</dbReference>
<keyword evidence="9 18" id="KW-0479">Metal-binding</keyword>
<keyword evidence="18" id="KW-0333">Golgi apparatus</keyword>
<sequence length="322" mass="37160">MKVARGLAPRQPFCRVPSALAPSPTTFFTLCSTSLIHARDYNPERRNFVASYYFFPHLCSEGPIDINMSEIGMDAIHELFSKDPTIKLGGHWKPSDCVPRWKVAILVPFRNRHEHLPVLLRHLIPMLQRQRLQFAFYVVEQVGTQPFNRAMLFNVGFQEAMKDLDWDCLIFHDVDHIPESDRNYYGCGQMPRHFATKLDKYMYLLPYTEFFGGVSGLTVEQFRKINGFPNAFWGWGGEDDDLWNRYCPSDERGLPGLCCSAPRSEPPPVPLLHRYALLRKSKERQAVDGLNNLNYFANVTYDALYKNITVNLTPELAQVTEY</sequence>
<evidence type="ECO:0000256" key="16">
    <source>
        <dbReference type="ARBA" id="ARBA00023211"/>
    </source>
</evidence>
<dbReference type="InterPro" id="IPR027791">
    <property type="entry name" value="Galactosyl_T_C"/>
</dbReference>
<dbReference type="GO" id="GO:0046872">
    <property type="term" value="F:metal ion binding"/>
    <property type="evidence" value="ECO:0007669"/>
    <property type="project" value="UniProtKB-UniRule"/>
</dbReference>
<reference evidence="21" key="1">
    <citation type="submission" date="2019-03" db="EMBL/GenBank/DDBJ databases">
        <title>Genome sequencing and reference-guided assembly of Black Bengal Goat (Capra hircus).</title>
        <authorList>
            <person name="Siddiki A.Z."/>
            <person name="Baten A."/>
            <person name="Billah M."/>
            <person name="Alam M.A.U."/>
            <person name="Shawrob K.S.M."/>
            <person name="Saha S."/>
            <person name="Chowdhury M."/>
            <person name="Rahman A.H."/>
            <person name="Stear M."/>
            <person name="Miah G."/>
            <person name="Das G.B."/>
            <person name="Hossain M.M."/>
            <person name="Kumkum M."/>
            <person name="Islam M.S."/>
            <person name="Mollah A.M."/>
            <person name="Ahsan A."/>
            <person name="Tusar F."/>
            <person name="Khan M.K.I."/>
        </authorList>
    </citation>
    <scope>NUCLEOTIDE SEQUENCE [LARGE SCALE GENOMIC DNA]</scope>
</reference>
<dbReference type="Pfam" id="PF02709">
    <property type="entry name" value="Glyco_transf_7C"/>
    <property type="match status" value="1"/>
</dbReference>
<dbReference type="InterPro" id="IPR027995">
    <property type="entry name" value="Galactosyl_T_N"/>
</dbReference>
<dbReference type="Ensembl" id="ENSCHIT00010059958.1">
    <property type="protein sequence ID" value="ENSCHIP00010043203.1"/>
    <property type="gene ID" value="ENSCHIG00010031363.1"/>
</dbReference>
<dbReference type="GO" id="GO:0032580">
    <property type="term" value="C:Golgi cisterna membrane"/>
    <property type="evidence" value="ECO:0007669"/>
    <property type="project" value="UniProtKB-SubCell"/>
</dbReference>
<evidence type="ECO:0000256" key="7">
    <source>
        <dbReference type="ARBA" id="ARBA00022679"/>
    </source>
</evidence>
<keyword evidence="13" id="KW-0472">Membrane</keyword>
<keyword evidence="12" id="KW-1133">Transmembrane helix</keyword>
<organism evidence="21">
    <name type="scientific">Capra hircus</name>
    <name type="common">Goat</name>
    <dbReference type="NCBI Taxonomy" id="9925"/>
    <lineage>
        <taxon>Eukaryota</taxon>
        <taxon>Metazoa</taxon>
        <taxon>Chordata</taxon>
        <taxon>Craniata</taxon>
        <taxon>Vertebrata</taxon>
        <taxon>Euteleostomi</taxon>
        <taxon>Mammalia</taxon>
        <taxon>Eutheria</taxon>
        <taxon>Laurasiatheria</taxon>
        <taxon>Artiodactyla</taxon>
        <taxon>Ruminantia</taxon>
        <taxon>Pecora</taxon>
        <taxon>Bovidae</taxon>
        <taxon>Caprinae</taxon>
        <taxon>Capra</taxon>
    </lineage>
</organism>
<keyword evidence="7 18" id="KW-0808">Transferase</keyword>
<dbReference type="GO" id="GO:0005975">
    <property type="term" value="P:carbohydrate metabolic process"/>
    <property type="evidence" value="ECO:0007669"/>
    <property type="project" value="InterPro"/>
</dbReference>
<dbReference type="EC" id="2.4.1.-" evidence="18"/>
<dbReference type="GO" id="GO:0008489">
    <property type="term" value="F:UDP-galactose:glucosylceramide beta-1,4-galactosyltransferase activity"/>
    <property type="evidence" value="ECO:0007669"/>
    <property type="project" value="UniProtKB-EC"/>
</dbReference>
<dbReference type="Pfam" id="PF13733">
    <property type="entry name" value="Glyco_transf_7N"/>
    <property type="match status" value="1"/>
</dbReference>
<evidence type="ECO:0000256" key="3">
    <source>
        <dbReference type="ARBA" id="ARBA00004922"/>
    </source>
</evidence>
<protein>
    <recommendedName>
        <fullName evidence="18">Beta-1,4-galactosyltransferase</fullName>
        <shortName evidence="18">Beta-1,4-GalTase</shortName>
        <ecNumber evidence="18">2.4.1.-</ecNumber>
    </recommendedName>
</protein>
<evidence type="ECO:0000256" key="14">
    <source>
        <dbReference type="ARBA" id="ARBA00023157"/>
    </source>
</evidence>
<evidence type="ECO:0000256" key="2">
    <source>
        <dbReference type="ARBA" id="ARBA00004447"/>
    </source>
</evidence>
<dbReference type="PANTHER" id="PTHR19300">
    <property type="entry name" value="BETA-1,4-GALACTOSYLTRANSFERASE"/>
    <property type="match status" value="1"/>
</dbReference>
<dbReference type="PRINTS" id="PR02050">
    <property type="entry name" value="B14GALTRFASE"/>
</dbReference>
<evidence type="ECO:0000256" key="5">
    <source>
        <dbReference type="ARBA" id="ARBA00005735"/>
    </source>
</evidence>
<dbReference type="FunFam" id="3.90.550.10:FF:000037">
    <property type="entry name" value="Beta-1,4-galactosyltransferase 6"/>
    <property type="match status" value="1"/>
</dbReference>
<keyword evidence="6 18" id="KW-0328">Glycosyltransferase</keyword>
<dbReference type="InterPro" id="IPR029044">
    <property type="entry name" value="Nucleotide-diphossugar_trans"/>
</dbReference>
<evidence type="ECO:0000256" key="8">
    <source>
        <dbReference type="ARBA" id="ARBA00022692"/>
    </source>
</evidence>
<dbReference type="GO" id="GO:0009101">
    <property type="term" value="P:glycoprotein biosynthetic process"/>
    <property type="evidence" value="ECO:0007669"/>
    <property type="project" value="TreeGrafter"/>
</dbReference>
<evidence type="ECO:0000256" key="10">
    <source>
        <dbReference type="ARBA" id="ARBA00022919"/>
    </source>
</evidence>
<proteinExistence type="inferred from homology"/>
<evidence type="ECO:0000313" key="21">
    <source>
        <dbReference type="Ensembl" id="ENSCHIP00010043203.1"/>
    </source>
</evidence>
<dbReference type="AlphaFoldDB" id="A0A8C2SGW9"/>
<dbReference type="UniPathway" id="UPA00378"/>
<dbReference type="GO" id="GO:0006665">
    <property type="term" value="P:sphingolipid metabolic process"/>
    <property type="evidence" value="ECO:0007669"/>
    <property type="project" value="UniProtKB-KW"/>
</dbReference>
<keyword evidence="11 18" id="KW-0735">Signal-anchor</keyword>
<feature type="domain" description="Galactosyltransferase C-terminal" evidence="19">
    <location>
        <begin position="192"/>
        <end position="246"/>
    </location>
</feature>
<keyword evidence="10" id="KW-0443">Lipid metabolism</keyword>
<evidence type="ECO:0000259" key="19">
    <source>
        <dbReference type="Pfam" id="PF02709"/>
    </source>
</evidence>
<name>A0A8C2SGW9_CAPHI</name>
<comment type="similarity">
    <text evidence="5 18">Belongs to the glycosyltransferase 7 family.</text>
</comment>
<keyword evidence="15 18" id="KW-0325">Glycoprotein</keyword>
<dbReference type="InterPro" id="IPR003859">
    <property type="entry name" value="Galactosyl_T"/>
</dbReference>
<evidence type="ECO:0000256" key="9">
    <source>
        <dbReference type="ARBA" id="ARBA00022723"/>
    </source>
</evidence>
<dbReference type="SUPFAM" id="SSF53448">
    <property type="entry name" value="Nucleotide-diphospho-sugar transferases"/>
    <property type="match status" value="1"/>
</dbReference>
<feature type="domain" description="Galactosyltransferase N-terminal" evidence="20">
    <location>
        <begin position="61"/>
        <end position="187"/>
    </location>
</feature>
<dbReference type="CDD" id="cd00899">
    <property type="entry name" value="b4GalT"/>
    <property type="match status" value="1"/>
</dbReference>
<evidence type="ECO:0000256" key="13">
    <source>
        <dbReference type="ARBA" id="ARBA00023136"/>
    </source>
</evidence>
<evidence type="ECO:0000259" key="20">
    <source>
        <dbReference type="Pfam" id="PF13733"/>
    </source>
</evidence>
<comment type="catalytic activity">
    <reaction evidence="17">
        <text>a beta-D-glucosyl-(1&lt;-&gt;1')-N-acylsphing-4-enine + UDP-alpha-D-galactose = a beta-D-Gal-(1-&gt;4)-beta-D-Glc-(1&lt;-&gt;1)-Cer(d18:1(4E)) + UDP + H(+)</text>
        <dbReference type="Rhea" id="RHEA:31495"/>
        <dbReference type="ChEBI" id="CHEBI:15378"/>
        <dbReference type="ChEBI" id="CHEBI:17950"/>
        <dbReference type="ChEBI" id="CHEBI:22801"/>
        <dbReference type="ChEBI" id="CHEBI:58223"/>
        <dbReference type="ChEBI" id="CHEBI:66914"/>
        <dbReference type="EC" id="2.4.1.274"/>
    </reaction>
    <physiologicalReaction direction="left-to-right" evidence="17">
        <dbReference type="Rhea" id="RHEA:31496"/>
    </physiologicalReaction>
</comment>
<evidence type="ECO:0000256" key="18">
    <source>
        <dbReference type="RuleBase" id="RU368121"/>
    </source>
</evidence>
<comment type="pathway">
    <text evidence="3 18">Protein modification; protein glycosylation.</text>
</comment>
<keyword evidence="16 18" id="KW-0464">Manganese</keyword>
<reference evidence="21" key="2">
    <citation type="submission" date="2025-08" db="UniProtKB">
        <authorList>
            <consortium name="Ensembl"/>
        </authorList>
    </citation>
    <scope>IDENTIFICATION</scope>
</reference>
<evidence type="ECO:0000256" key="15">
    <source>
        <dbReference type="ARBA" id="ARBA00023180"/>
    </source>
</evidence>
<accession>A0A8C2SGW9</accession>
<evidence type="ECO:0000256" key="1">
    <source>
        <dbReference type="ARBA" id="ARBA00001936"/>
    </source>
</evidence>
<keyword evidence="8" id="KW-0812">Transmembrane</keyword>
<evidence type="ECO:0000256" key="11">
    <source>
        <dbReference type="ARBA" id="ARBA00022968"/>
    </source>
</evidence>
<dbReference type="GO" id="GO:0000139">
    <property type="term" value="C:Golgi membrane"/>
    <property type="evidence" value="ECO:0007669"/>
    <property type="project" value="UniProtKB-SubCell"/>
</dbReference>
<evidence type="ECO:0000256" key="17">
    <source>
        <dbReference type="ARBA" id="ARBA00052889"/>
    </source>
</evidence>
<comment type="cofactor">
    <cofactor evidence="1 18">
        <name>Mn(2+)</name>
        <dbReference type="ChEBI" id="CHEBI:29035"/>
    </cofactor>
</comment>
<evidence type="ECO:0000256" key="12">
    <source>
        <dbReference type="ARBA" id="ARBA00022989"/>
    </source>
</evidence>
<keyword evidence="14" id="KW-1015">Disulfide bond</keyword>
<comment type="pathway">
    <text evidence="4">Sphingolipid metabolism.</text>
</comment>
<evidence type="ECO:0000256" key="4">
    <source>
        <dbReference type="ARBA" id="ARBA00004991"/>
    </source>
</evidence>
<comment type="function">
    <text evidence="18">Responsible for the synthesis of complex-type N-linked oligosaccharides in many glycoproteins as well as the carbohydrate moieties of glycolipids.</text>
</comment>
<evidence type="ECO:0000256" key="6">
    <source>
        <dbReference type="ARBA" id="ARBA00022676"/>
    </source>
</evidence>
<keyword evidence="10" id="KW-0746">Sphingolipid metabolism</keyword>
<comment type="subcellular location">
    <subcellularLocation>
        <location evidence="18">Golgi apparatus membrane</location>
        <topology evidence="18">Single-pass type II membrane protein</topology>
    </subcellularLocation>
    <subcellularLocation>
        <location evidence="2">Golgi apparatus</location>
        <location evidence="2">Golgi stack membrane</location>
        <topology evidence="2">Single-pass type II membrane protein</topology>
    </subcellularLocation>
</comment>
<dbReference type="Gene3D" id="3.90.550.10">
    <property type="entry name" value="Spore Coat Polysaccharide Biosynthesis Protein SpsA, Chain A"/>
    <property type="match status" value="1"/>
</dbReference>